<sequence length="27" mass="3099">MGAFESILGHLLYRRLDFITISLFGDI</sequence>
<name>A0A0A9B724_ARUDO</name>
<evidence type="ECO:0000313" key="1">
    <source>
        <dbReference type="EMBL" id="JAD59126.1"/>
    </source>
</evidence>
<dbReference type="EMBL" id="GBRH01238769">
    <property type="protein sequence ID" value="JAD59126.1"/>
    <property type="molecule type" value="Transcribed_RNA"/>
</dbReference>
<proteinExistence type="predicted"/>
<reference evidence="1" key="2">
    <citation type="journal article" date="2015" name="Data Brief">
        <title>Shoot transcriptome of the giant reed, Arundo donax.</title>
        <authorList>
            <person name="Barrero R.A."/>
            <person name="Guerrero F.D."/>
            <person name="Moolhuijzen P."/>
            <person name="Goolsby J.A."/>
            <person name="Tidwell J."/>
            <person name="Bellgard S.E."/>
            <person name="Bellgard M.I."/>
        </authorList>
    </citation>
    <scope>NUCLEOTIDE SEQUENCE</scope>
    <source>
        <tissue evidence="1">Shoot tissue taken approximately 20 cm above the soil surface</tissue>
    </source>
</reference>
<accession>A0A0A9B724</accession>
<dbReference type="AlphaFoldDB" id="A0A0A9B724"/>
<reference evidence="1" key="1">
    <citation type="submission" date="2014-09" db="EMBL/GenBank/DDBJ databases">
        <authorList>
            <person name="Magalhaes I.L.F."/>
            <person name="Oliveira U."/>
            <person name="Santos F.R."/>
            <person name="Vidigal T.H.D.A."/>
            <person name="Brescovit A.D."/>
            <person name="Santos A.J."/>
        </authorList>
    </citation>
    <scope>NUCLEOTIDE SEQUENCE</scope>
    <source>
        <tissue evidence="1">Shoot tissue taken approximately 20 cm above the soil surface</tissue>
    </source>
</reference>
<organism evidence="1">
    <name type="scientific">Arundo donax</name>
    <name type="common">Giant reed</name>
    <name type="synonym">Donax arundinaceus</name>
    <dbReference type="NCBI Taxonomy" id="35708"/>
    <lineage>
        <taxon>Eukaryota</taxon>
        <taxon>Viridiplantae</taxon>
        <taxon>Streptophyta</taxon>
        <taxon>Embryophyta</taxon>
        <taxon>Tracheophyta</taxon>
        <taxon>Spermatophyta</taxon>
        <taxon>Magnoliopsida</taxon>
        <taxon>Liliopsida</taxon>
        <taxon>Poales</taxon>
        <taxon>Poaceae</taxon>
        <taxon>PACMAD clade</taxon>
        <taxon>Arundinoideae</taxon>
        <taxon>Arundineae</taxon>
        <taxon>Arundo</taxon>
    </lineage>
</organism>
<protein>
    <submittedName>
        <fullName evidence="1">Uncharacterized protein</fullName>
    </submittedName>
</protein>